<proteinExistence type="predicted"/>
<keyword evidence="2" id="KW-0614">Plasmid</keyword>
<name>A0ABZ0V4I8_9RHOB</name>
<keyword evidence="3" id="KW-1185">Reference proteome</keyword>
<protein>
    <submittedName>
        <fullName evidence="2">DUF4214 domain-containing protein</fullName>
    </submittedName>
</protein>
<dbReference type="PRINTS" id="PR00313">
    <property type="entry name" value="CABNDNGRPT"/>
</dbReference>
<evidence type="ECO:0000313" key="3">
    <source>
        <dbReference type="Proteomes" id="UP001326567"/>
    </source>
</evidence>
<accession>A0ABZ0V4I8</accession>
<reference evidence="2 3" key="1">
    <citation type="submission" date="2023-11" db="EMBL/GenBank/DDBJ databases">
        <title>From the Deep-Sea to the Surface: Bacterial Genomes Isolated from the Moytirra Hydrothermal Vent Plume.</title>
        <authorList>
            <person name="Major S.R."/>
        </authorList>
    </citation>
    <scope>NUCLEOTIDE SEQUENCE [LARGE SCALE GENOMIC DNA]</scope>
    <source>
        <strain evidence="2 3">OXR-9</strain>
        <plasmid evidence="2 3">unnamed02</plasmid>
    </source>
</reference>
<sequence>MATTAQINAIAALYAGYFNRAPDPEGLQFWIDQIDGGRAFNTIAEDFAASEEATSLYPYLTAPDVASPSTFITNVYQNLFNRAPDAEGLQFWTDVLNSGSVSVADMIEAIIEGAVDAPNATPPTFDKTTLDNKVEVGLDFAADAANTSGFDFDDADKSAATAVIDSVTNEEATVDAAKASTDAYLSGTSNQGDTFTLTTGIDALTGTTADDTFTGVAGNILNGTFNTGDSINGGTGNDTLNVIATQNGNYTLSSMTGVETISVQDLSPGNQTSAPFNATFNLSNVTGVETIASKNSGFTATVFTNVASIAAIEVSHINNTGVGIDVGYNNSVVAGLADVQDVALDGANAFIWVNGIETFDVATTGESALTFRTTDGDTVNVSGDGSLALQGTGAGNALEVTTLNASANTGGVTAALETGNVAVTGGSGDDSFSFGTGLTAAATGVPGDVVDGGEGMDTVRVTTSGDLSAAAAAAPFNALTSVERVAFDGNGVTLNGSTFTNAGITNLAFSTNGSDTINNAGSARTYEFGTANTGNALFNMSGTSSVLNLTMMGTDGSPAANDGMDANVGNLTVNLAGTAPAGTKATINIESQGDLADGATGDFNNVGTVSAVAGSTINITGEGNLDLAGLANNATIDASAATGNLVLEGSDFANGPFVSGADTITLGAGADTVQFSSGAASGVANTTTAATTALGLQVDVVNGFTAGNGGDVLDFTGIAGDSDYTALTAAVQAQIDALSGATATLQNAADIAADIATADEWTAFTFQGQSYAQYDSDGNGNYDAGSDLLVQITGVSVADLNDTNFA</sequence>
<dbReference type="EMBL" id="CP139727">
    <property type="protein sequence ID" value="WPZ23643.1"/>
    <property type="molecule type" value="Genomic_DNA"/>
</dbReference>
<evidence type="ECO:0000313" key="2">
    <source>
        <dbReference type="EMBL" id="WPZ23643.1"/>
    </source>
</evidence>
<dbReference type="Pfam" id="PF13946">
    <property type="entry name" value="DUF4214"/>
    <property type="match status" value="1"/>
</dbReference>
<dbReference type="RefSeq" id="WP_322330003.1">
    <property type="nucleotide sequence ID" value="NZ_CP139727.1"/>
</dbReference>
<dbReference type="Gene3D" id="1.10.3130.20">
    <property type="entry name" value="Phycobilisome linker domain"/>
    <property type="match status" value="1"/>
</dbReference>
<gene>
    <name evidence="2" type="ORF">T7987_17400</name>
</gene>
<evidence type="ECO:0000259" key="1">
    <source>
        <dbReference type="Pfam" id="PF13946"/>
    </source>
</evidence>
<dbReference type="Proteomes" id="UP001326567">
    <property type="component" value="Plasmid unnamed02"/>
</dbReference>
<geneLocation type="plasmid" evidence="2 3">
    <name>unnamed02</name>
</geneLocation>
<feature type="domain" description="DUF4214" evidence="1">
    <location>
        <begin position="44"/>
        <end position="112"/>
    </location>
</feature>
<dbReference type="InterPro" id="IPR025282">
    <property type="entry name" value="DUF4214"/>
</dbReference>
<organism evidence="2 3">
    <name type="scientific">Sulfitobacter faviae</name>
    <dbReference type="NCBI Taxonomy" id="1775881"/>
    <lineage>
        <taxon>Bacteria</taxon>
        <taxon>Pseudomonadati</taxon>
        <taxon>Pseudomonadota</taxon>
        <taxon>Alphaproteobacteria</taxon>
        <taxon>Rhodobacterales</taxon>
        <taxon>Roseobacteraceae</taxon>
        <taxon>Sulfitobacter</taxon>
    </lineage>
</organism>
<dbReference type="InterPro" id="IPR038255">
    <property type="entry name" value="PBS_linker_sf"/>
</dbReference>